<evidence type="ECO:0000256" key="1">
    <source>
        <dbReference type="ARBA" id="ARBA00022491"/>
    </source>
</evidence>
<dbReference type="CDD" id="cd06267">
    <property type="entry name" value="PBP1_LacI_sugar_binding-like"/>
    <property type="match status" value="1"/>
</dbReference>
<keyword evidence="1" id="KW-0678">Repressor</keyword>
<keyword evidence="4" id="KW-0804">Transcription</keyword>
<dbReference type="SMART" id="SM00354">
    <property type="entry name" value="HTH_LACI"/>
    <property type="match status" value="1"/>
</dbReference>
<dbReference type="GO" id="GO:0003700">
    <property type="term" value="F:DNA-binding transcription factor activity"/>
    <property type="evidence" value="ECO:0007669"/>
    <property type="project" value="TreeGrafter"/>
</dbReference>
<dbReference type="Gene3D" id="3.40.50.2300">
    <property type="match status" value="2"/>
</dbReference>
<accession>A0A5C1QNQ4</accession>
<keyword evidence="2" id="KW-0805">Transcription regulation</keyword>
<dbReference type="EMBL" id="CP036150">
    <property type="protein sequence ID" value="QEN09735.1"/>
    <property type="molecule type" value="Genomic_DNA"/>
</dbReference>
<dbReference type="Pfam" id="PF00356">
    <property type="entry name" value="LacI"/>
    <property type="match status" value="1"/>
</dbReference>
<dbReference type="InterPro" id="IPR001387">
    <property type="entry name" value="Cro/C1-type_HTH"/>
</dbReference>
<feature type="domain" description="HTH lacI-type" evidence="5">
    <location>
        <begin position="3"/>
        <end position="57"/>
    </location>
</feature>
<evidence type="ECO:0000313" key="8">
    <source>
        <dbReference type="Proteomes" id="UP000324209"/>
    </source>
</evidence>
<proteinExistence type="predicted"/>
<evidence type="ECO:0000259" key="5">
    <source>
        <dbReference type="PROSITE" id="PS50932"/>
    </source>
</evidence>
<dbReference type="InterPro" id="IPR028082">
    <property type="entry name" value="Peripla_BP_I"/>
</dbReference>
<name>A0A5C1QNQ4_9SPIO</name>
<dbReference type="PRINTS" id="PR00036">
    <property type="entry name" value="HTHLACI"/>
</dbReference>
<dbReference type="SUPFAM" id="SSF53822">
    <property type="entry name" value="Periplasmic binding protein-like I"/>
    <property type="match status" value="1"/>
</dbReference>
<evidence type="ECO:0000259" key="6">
    <source>
        <dbReference type="PROSITE" id="PS50943"/>
    </source>
</evidence>
<organism evidence="7 8">
    <name type="scientific">Oceanispirochaeta crateris</name>
    <dbReference type="NCBI Taxonomy" id="2518645"/>
    <lineage>
        <taxon>Bacteria</taxon>
        <taxon>Pseudomonadati</taxon>
        <taxon>Spirochaetota</taxon>
        <taxon>Spirochaetia</taxon>
        <taxon>Spirochaetales</taxon>
        <taxon>Spirochaetaceae</taxon>
        <taxon>Oceanispirochaeta</taxon>
    </lineage>
</organism>
<dbReference type="OrthoDB" id="305766at2"/>
<dbReference type="Proteomes" id="UP000324209">
    <property type="component" value="Chromosome"/>
</dbReference>
<feature type="domain" description="HTH cro/C1-type" evidence="6">
    <location>
        <begin position="4"/>
        <end position="47"/>
    </location>
</feature>
<sequence>MGASMKDVARLANVSIATVSHVINKTRNVNKETEEKVIKAIKDLNYFVNPVARNLRNGNSKVIGYVVSNLANTFFMDIALSIDKIMSENGYHLIYINSSEDTAKERNNIESLLMHNVDGLIIAPVGKDCSYMENLIADRCPCVFFDRKPIGFDRDVIMSTNREGALDGTELLISKGHRNIGYVASRHDETMHERSDGFKAALIKHGLKINEDLILSGSGRPRSMDEQSIGDSYLLAKDLIINHKVTALFCSNILAAVGVNNFILENPDLISSDFAVTSFDDAFWYSMVNPRVSAVKQDKEAIGETVAKTLMKRINKSDDPIQEYRIPTTLIPR</sequence>
<dbReference type="PROSITE" id="PS50932">
    <property type="entry name" value="HTH_LACI_2"/>
    <property type="match status" value="1"/>
</dbReference>
<evidence type="ECO:0000256" key="4">
    <source>
        <dbReference type="ARBA" id="ARBA00023163"/>
    </source>
</evidence>
<dbReference type="PROSITE" id="PS00356">
    <property type="entry name" value="HTH_LACI_1"/>
    <property type="match status" value="1"/>
</dbReference>
<dbReference type="KEGG" id="ock:EXM22_17745"/>
<evidence type="ECO:0000256" key="3">
    <source>
        <dbReference type="ARBA" id="ARBA00023125"/>
    </source>
</evidence>
<dbReference type="PANTHER" id="PTHR30146">
    <property type="entry name" value="LACI-RELATED TRANSCRIPTIONAL REPRESSOR"/>
    <property type="match status" value="1"/>
</dbReference>
<dbReference type="InterPro" id="IPR000843">
    <property type="entry name" value="HTH_LacI"/>
</dbReference>
<dbReference type="CDD" id="cd01392">
    <property type="entry name" value="HTH_LacI"/>
    <property type="match status" value="1"/>
</dbReference>
<dbReference type="Gene3D" id="1.10.260.40">
    <property type="entry name" value="lambda repressor-like DNA-binding domains"/>
    <property type="match status" value="1"/>
</dbReference>
<reference evidence="7 8" key="1">
    <citation type="submission" date="2019-02" db="EMBL/GenBank/DDBJ databases">
        <title>Complete Genome Sequence and Methylome Analysis of free living Spirochaetas.</title>
        <authorList>
            <person name="Fomenkov A."/>
            <person name="Dubinina G."/>
            <person name="Leshcheva N."/>
            <person name="Mikheeva N."/>
            <person name="Grabovich M."/>
            <person name="Vincze T."/>
            <person name="Roberts R.J."/>
        </authorList>
    </citation>
    <scope>NUCLEOTIDE SEQUENCE [LARGE SCALE GENOMIC DNA]</scope>
    <source>
        <strain evidence="7 8">K2</strain>
    </source>
</reference>
<dbReference type="PANTHER" id="PTHR30146:SF148">
    <property type="entry name" value="HTH-TYPE TRANSCRIPTIONAL REPRESSOR PURR-RELATED"/>
    <property type="match status" value="1"/>
</dbReference>
<dbReference type="InterPro" id="IPR010982">
    <property type="entry name" value="Lambda_DNA-bd_dom_sf"/>
</dbReference>
<dbReference type="Pfam" id="PF00532">
    <property type="entry name" value="Peripla_BP_1"/>
    <property type="match status" value="1"/>
</dbReference>
<dbReference type="PROSITE" id="PS50943">
    <property type="entry name" value="HTH_CROC1"/>
    <property type="match status" value="1"/>
</dbReference>
<dbReference type="GO" id="GO:0000976">
    <property type="term" value="F:transcription cis-regulatory region binding"/>
    <property type="evidence" value="ECO:0007669"/>
    <property type="project" value="TreeGrafter"/>
</dbReference>
<gene>
    <name evidence="7" type="ORF">EXM22_17745</name>
</gene>
<dbReference type="AlphaFoldDB" id="A0A5C1QNQ4"/>
<protein>
    <submittedName>
        <fullName evidence="7">LacI family transcriptional regulator</fullName>
    </submittedName>
</protein>
<dbReference type="InterPro" id="IPR001761">
    <property type="entry name" value="Peripla_BP/Lac1_sug-bd_dom"/>
</dbReference>
<evidence type="ECO:0000313" key="7">
    <source>
        <dbReference type="EMBL" id="QEN09735.1"/>
    </source>
</evidence>
<keyword evidence="3" id="KW-0238">DNA-binding</keyword>
<evidence type="ECO:0000256" key="2">
    <source>
        <dbReference type="ARBA" id="ARBA00023015"/>
    </source>
</evidence>
<dbReference type="RefSeq" id="WP_149487807.1">
    <property type="nucleotide sequence ID" value="NZ_CP036150.1"/>
</dbReference>
<dbReference type="SUPFAM" id="SSF47413">
    <property type="entry name" value="lambda repressor-like DNA-binding domains"/>
    <property type="match status" value="1"/>
</dbReference>
<keyword evidence="8" id="KW-1185">Reference proteome</keyword>